<feature type="compositionally biased region" description="Acidic residues" evidence="1">
    <location>
        <begin position="213"/>
        <end position="235"/>
    </location>
</feature>
<accession>A0ABR3RR38</accession>
<dbReference type="InterPro" id="IPR026907">
    <property type="entry name" value="GCIP-like"/>
</dbReference>
<proteinExistence type="predicted"/>
<gene>
    <name evidence="3" type="ORF">SLS59_002587</name>
</gene>
<feature type="domain" description="Cyclin-D1-binding protein 1-like N-terminal" evidence="2">
    <location>
        <begin position="56"/>
        <end position="214"/>
    </location>
</feature>
<dbReference type="Pfam" id="PF13324">
    <property type="entry name" value="GCIP_N"/>
    <property type="match status" value="1"/>
</dbReference>
<sequence>MPPPKDIQKLISLTQTTQTLLAHFQTSLTPSKTSTTADTSIPPGDLPNGPLAAIHAATTLLKSHTTTLSLLLLTPPLTPSALIAKIGDVSSGALSGMVAAASYTPAPGARDDLGQIMRTELKVQVKRLVGAWGDVLTVVLAMAESRKNLTGKDQGPSEAERKNVLERTGVVWDVCDELLKLCNGGVVELVLKKAQQLRAVLLDAVEELKEWGEDVADGDEEDEAESGAGEDEFGDEDEFFGAKNKLGKDDKELKILLDRSVKKLKMVGIMYQAVGKRRLATFPKAAPNSAAATEALAADMSSLNINGGAAYETPAQRLDRLVQLLKDIPDTVDELAEAFYDLEQKEAEAELEKVCDKAKNAVALVKKSWTGTDDEFTAWSTKWIEALDAA</sequence>
<dbReference type="Gene3D" id="1.20.1410.10">
    <property type="entry name" value="I/LWEQ domain"/>
    <property type="match status" value="1"/>
</dbReference>
<evidence type="ECO:0000313" key="3">
    <source>
        <dbReference type="EMBL" id="KAL1606889.1"/>
    </source>
</evidence>
<reference evidence="3 4" key="1">
    <citation type="submission" date="2024-02" db="EMBL/GenBank/DDBJ databases">
        <title>De novo assembly and annotation of 12 fungi associated with fruit tree decline syndrome in Ontario, Canada.</title>
        <authorList>
            <person name="Sulman M."/>
            <person name="Ellouze W."/>
            <person name="Ilyukhin E."/>
        </authorList>
    </citation>
    <scope>NUCLEOTIDE SEQUENCE [LARGE SCALE GENOMIC DNA]</scope>
    <source>
        <strain evidence="3 4">M97-236</strain>
    </source>
</reference>
<dbReference type="Proteomes" id="UP001521222">
    <property type="component" value="Unassembled WGS sequence"/>
</dbReference>
<name>A0ABR3RR38_9PLEO</name>
<evidence type="ECO:0000259" key="2">
    <source>
        <dbReference type="Pfam" id="PF13324"/>
    </source>
</evidence>
<dbReference type="EMBL" id="JAKIXB020000007">
    <property type="protein sequence ID" value="KAL1606889.1"/>
    <property type="molecule type" value="Genomic_DNA"/>
</dbReference>
<feature type="region of interest" description="Disordered" evidence="1">
    <location>
        <begin position="26"/>
        <end position="46"/>
    </location>
</feature>
<dbReference type="InterPro" id="IPR049317">
    <property type="entry name" value="GCIP-like_N"/>
</dbReference>
<protein>
    <recommendedName>
        <fullName evidence="2">Cyclin-D1-binding protein 1-like N-terminal domain-containing protein</fullName>
    </recommendedName>
</protein>
<dbReference type="PANTHER" id="PTHR15492:SF1">
    <property type="entry name" value="CYCLIN-D1-BINDING PROTEIN 1"/>
    <property type="match status" value="1"/>
</dbReference>
<feature type="compositionally biased region" description="Polar residues" evidence="1">
    <location>
        <begin position="27"/>
        <end position="39"/>
    </location>
</feature>
<dbReference type="PANTHER" id="PTHR15492">
    <property type="entry name" value="CYCLIN D1-BINDING PROTEIN 1"/>
    <property type="match status" value="1"/>
</dbReference>
<feature type="region of interest" description="Disordered" evidence="1">
    <location>
        <begin position="212"/>
        <end position="235"/>
    </location>
</feature>
<comment type="caution">
    <text evidence="3">The sequence shown here is derived from an EMBL/GenBank/DDBJ whole genome shotgun (WGS) entry which is preliminary data.</text>
</comment>
<evidence type="ECO:0000256" key="1">
    <source>
        <dbReference type="SAM" id="MobiDB-lite"/>
    </source>
</evidence>
<organism evidence="3 4">
    <name type="scientific">Nothophoma quercina</name>
    <dbReference type="NCBI Taxonomy" id="749835"/>
    <lineage>
        <taxon>Eukaryota</taxon>
        <taxon>Fungi</taxon>
        <taxon>Dikarya</taxon>
        <taxon>Ascomycota</taxon>
        <taxon>Pezizomycotina</taxon>
        <taxon>Dothideomycetes</taxon>
        <taxon>Pleosporomycetidae</taxon>
        <taxon>Pleosporales</taxon>
        <taxon>Pleosporineae</taxon>
        <taxon>Didymellaceae</taxon>
        <taxon>Nothophoma</taxon>
    </lineage>
</organism>
<keyword evidence="4" id="KW-1185">Reference proteome</keyword>
<evidence type="ECO:0000313" key="4">
    <source>
        <dbReference type="Proteomes" id="UP001521222"/>
    </source>
</evidence>